<dbReference type="InterPro" id="IPR020040">
    <property type="entry name" value="Ribosomal_uL6_a/b-dom"/>
</dbReference>
<keyword evidence="2 5" id="KW-0687">Ribonucleoprotein</keyword>
<evidence type="ECO:0000313" key="9">
    <source>
        <dbReference type="Proteomes" id="UP000325116"/>
    </source>
</evidence>
<dbReference type="GO" id="GO:0022625">
    <property type="term" value="C:cytosolic large ribosomal subunit"/>
    <property type="evidence" value="ECO:0007669"/>
    <property type="project" value="UniProtKB-UniRule"/>
</dbReference>
<dbReference type="PANTHER" id="PTHR11655">
    <property type="entry name" value="60S/50S RIBOSOMAL PROTEIN L6/L9"/>
    <property type="match status" value="1"/>
</dbReference>
<keyword evidence="6" id="KW-0699">rRNA-binding</keyword>
<keyword evidence="6" id="KW-0694">RNA-binding</keyword>
<comment type="similarity">
    <text evidence="5">Belongs to the universal ribosomal protein uL6 family.</text>
</comment>
<dbReference type="InterPro" id="IPR036789">
    <property type="entry name" value="Ribosomal_uL6-like_a/b-dom_sf"/>
</dbReference>
<dbReference type="Pfam" id="PF00347">
    <property type="entry name" value="Ribosomal_L6"/>
    <property type="match status" value="2"/>
</dbReference>
<dbReference type="InterPro" id="IPR000702">
    <property type="entry name" value="Ribosomal_uL6-like"/>
</dbReference>
<evidence type="ECO:0000256" key="3">
    <source>
        <dbReference type="ARBA" id="ARBA00035454"/>
    </source>
</evidence>
<keyword evidence="1 5" id="KW-0689">Ribosomal protein</keyword>
<gene>
    <name evidence="8" type="ORF">EPJ80_10210</name>
</gene>
<evidence type="ECO:0000313" key="8">
    <source>
        <dbReference type="EMBL" id="TXJ12056.1"/>
    </source>
</evidence>
<dbReference type="GO" id="GO:0003735">
    <property type="term" value="F:structural constituent of ribosome"/>
    <property type="evidence" value="ECO:0007669"/>
    <property type="project" value="UniProtKB-UniRule"/>
</dbReference>
<dbReference type="GO" id="GO:0019843">
    <property type="term" value="F:rRNA binding"/>
    <property type="evidence" value="ECO:0007669"/>
    <property type="project" value="UniProtKB-UniRule"/>
</dbReference>
<evidence type="ECO:0000256" key="6">
    <source>
        <dbReference type="RuleBase" id="RU003870"/>
    </source>
</evidence>
<name>A0A5C8CGL8_9SPIR</name>
<dbReference type="GO" id="GO:0002181">
    <property type="term" value="P:cytoplasmic translation"/>
    <property type="evidence" value="ECO:0007669"/>
    <property type="project" value="TreeGrafter"/>
</dbReference>
<feature type="domain" description="Large ribosomal subunit protein uL6 alpha-beta" evidence="7">
    <location>
        <begin position="11"/>
        <end position="93"/>
    </location>
</feature>
<dbReference type="PIRSF" id="PIRSF002162">
    <property type="entry name" value="Ribosomal_L6"/>
    <property type="match status" value="1"/>
</dbReference>
<feature type="domain" description="Large ribosomal subunit protein uL6 alpha-beta" evidence="7">
    <location>
        <begin position="102"/>
        <end position="175"/>
    </location>
</feature>
<dbReference type="RefSeq" id="WP_147758884.1">
    <property type="nucleotide sequence ID" value="NZ_SAXT01000005.1"/>
</dbReference>
<comment type="function">
    <text evidence="6">This protein binds to the 23S rRNA, and is important in its secondary structure. It is located near the subunit interface in the base of the L7/L12 stalk, and near the tRNA binding site of the peptidyltransferase center.</text>
</comment>
<organism evidence="8 9">
    <name type="scientific">Brachyspira aalborgi</name>
    <dbReference type="NCBI Taxonomy" id="29522"/>
    <lineage>
        <taxon>Bacteria</taxon>
        <taxon>Pseudomonadati</taxon>
        <taxon>Spirochaetota</taxon>
        <taxon>Spirochaetia</taxon>
        <taxon>Brachyspirales</taxon>
        <taxon>Brachyspiraceae</taxon>
        <taxon>Brachyspira</taxon>
    </lineage>
</organism>
<evidence type="ECO:0000256" key="4">
    <source>
        <dbReference type="NCBIfam" id="TIGR03654"/>
    </source>
</evidence>
<evidence type="ECO:0000259" key="7">
    <source>
        <dbReference type="Pfam" id="PF00347"/>
    </source>
</evidence>
<dbReference type="SUPFAM" id="SSF56053">
    <property type="entry name" value="Ribosomal protein L6"/>
    <property type="match status" value="2"/>
</dbReference>
<dbReference type="PANTHER" id="PTHR11655:SF14">
    <property type="entry name" value="LARGE RIBOSOMAL SUBUNIT PROTEIN UL6M"/>
    <property type="match status" value="1"/>
</dbReference>
<dbReference type="InterPro" id="IPR019906">
    <property type="entry name" value="Ribosomal_uL6_bac-type"/>
</dbReference>
<dbReference type="Gene3D" id="3.90.930.12">
    <property type="entry name" value="Ribosomal protein L6, alpha-beta domain"/>
    <property type="match status" value="2"/>
</dbReference>
<evidence type="ECO:0000256" key="5">
    <source>
        <dbReference type="RuleBase" id="RU003869"/>
    </source>
</evidence>
<evidence type="ECO:0000256" key="2">
    <source>
        <dbReference type="ARBA" id="ARBA00023274"/>
    </source>
</evidence>
<proteinExistence type="inferred from homology"/>
<dbReference type="Proteomes" id="UP000325116">
    <property type="component" value="Unassembled WGS sequence"/>
</dbReference>
<accession>A0A5C8CGL8</accession>
<dbReference type="PRINTS" id="PR00059">
    <property type="entry name" value="RIBOSOMALL6"/>
</dbReference>
<evidence type="ECO:0000256" key="1">
    <source>
        <dbReference type="ARBA" id="ARBA00022980"/>
    </source>
</evidence>
<dbReference type="AlphaFoldDB" id="A0A5C8CGL8"/>
<dbReference type="EMBL" id="SAXT01000005">
    <property type="protein sequence ID" value="TXJ12056.1"/>
    <property type="molecule type" value="Genomic_DNA"/>
</dbReference>
<comment type="caution">
    <text evidence="8">The sequence shown here is derived from an EMBL/GenBank/DDBJ whole genome shotgun (WGS) entry which is preliminary data.</text>
</comment>
<reference evidence="8 9" key="1">
    <citation type="journal article" date="1992" name="Lakartidningen">
        <title>[Penicillin V and not amoxicillin is the first choice preparation in acute otitis].</title>
        <authorList>
            <person name="Kamme C."/>
            <person name="Lundgren K."/>
            <person name="Prellner K."/>
        </authorList>
    </citation>
    <scope>NUCLEOTIDE SEQUENCE [LARGE SCALE GENOMIC DNA]</scope>
    <source>
        <strain evidence="8 9">W1</strain>
    </source>
</reference>
<protein>
    <recommendedName>
        <fullName evidence="3 4">50S ribosomal protein L6</fullName>
    </recommendedName>
</protein>
<sequence length="190" mass="21432">MSRLANKPIQIPAGVDVKINGHKITVKGKRGELTKNFFDYIIFELEGNALWIKPPKIESDNEKAIKENKAKYSAQLGLVWKLIYNMIEGVNSGYKKVLQLEGTGYRSNVQGNIITLQLGFSNDVKMKIPEGIKVTVEKDTKIIIEGNDKEQVGELAMNIKKKRPVEPYKGKGVRFEGEYIKHKESKKAAK</sequence>
<dbReference type="NCBIfam" id="TIGR03654">
    <property type="entry name" value="L6_bact"/>
    <property type="match status" value="1"/>
</dbReference>